<keyword evidence="6" id="KW-1185">Reference proteome</keyword>
<dbReference type="AlphaFoldDB" id="A0A0S2JXW1"/>
<dbReference type="InterPro" id="IPR050469">
    <property type="entry name" value="Diguanylate_Cyclase"/>
</dbReference>
<sequence>MTDSFLKLHTRLLLLLGSFITAAICLVSLFGSAKPASEIDWIDCFGEGGIAVMTLIWLLATLLTRPKGKVTNLLFLGLSALHISLLLDFLDEFYRFDLEYDWLTSLEALPATLGMGLMSLAMYFWYHEQQVLNHLLQKKERFYREHGLTDFITGLYRADYMKKQVARELYTYRESDTGFCMALLDIKGFSEFNRKYGGVRSNSLLSDIGQIITLNLRESDLACRYASDRFIVLLPDTDLVEAHAVIEQVAQMVASHTPYDNHNSALGFEGVQWQCMAGRKDDDHNTLLQRLSQSLNELKAVAA</sequence>
<evidence type="ECO:0000256" key="3">
    <source>
        <dbReference type="SAM" id="Phobius"/>
    </source>
</evidence>
<dbReference type="EC" id="2.7.7.65" evidence="1"/>
<dbReference type="RefSeq" id="WP_058028637.1">
    <property type="nucleotide sequence ID" value="NZ_CP013187.1"/>
</dbReference>
<feature type="transmembrane region" description="Helical" evidence="3">
    <location>
        <begin position="12"/>
        <end position="33"/>
    </location>
</feature>
<evidence type="ECO:0000256" key="1">
    <source>
        <dbReference type="ARBA" id="ARBA00012528"/>
    </source>
</evidence>
<dbReference type="InterPro" id="IPR000160">
    <property type="entry name" value="GGDEF_dom"/>
</dbReference>
<dbReference type="SUPFAM" id="SSF55073">
    <property type="entry name" value="Nucleotide cyclase"/>
    <property type="match status" value="1"/>
</dbReference>
<reference evidence="5 6" key="1">
    <citation type="submission" date="2015-11" db="EMBL/GenBank/DDBJ databases">
        <authorList>
            <person name="Zhang Y."/>
            <person name="Guo Z."/>
        </authorList>
    </citation>
    <scope>NUCLEOTIDE SEQUENCE [LARGE SCALE GENOMIC DNA]</scope>
    <source>
        <strain evidence="5 6">KCTC 12086</strain>
    </source>
</reference>
<feature type="domain" description="GGDEF" evidence="4">
    <location>
        <begin position="177"/>
        <end position="303"/>
    </location>
</feature>
<keyword evidence="3" id="KW-0812">Transmembrane</keyword>
<dbReference type="CDD" id="cd01949">
    <property type="entry name" value="GGDEF"/>
    <property type="match status" value="1"/>
</dbReference>
<dbReference type="EMBL" id="CP013187">
    <property type="protein sequence ID" value="ALO40861.1"/>
    <property type="molecule type" value="Genomic_DNA"/>
</dbReference>
<keyword evidence="3" id="KW-0472">Membrane</keyword>
<dbReference type="Pfam" id="PF00990">
    <property type="entry name" value="GGDEF"/>
    <property type="match status" value="1"/>
</dbReference>
<dbReference type="PANTHER" id="PTHR45138:SF9">
    <property type="entry name" value="DIGUANYLATE CYCLASE DGCM-RELATED"/>
    <property type="match status" value="1"/>
</dbReference>
<dbReference type="STRING" id="161398.PP2015_335"/>
<dbReference type="SMART" id="SM00267">
    <property type="entry name" value="GGDEF"/>
    <property type="match status" value="1"/>
</dbReference>
<evidence type="ECO:0000313" key="5">
    <source>
        <dbReference type="EMBL" id="ALO40861.1"/>
    </source>
</evidence>
<keyword evidence="3" id="KW-1133">Transmembrane helix</keyword>
<dbReference type="Gene3D" id="3.30.70.270">
    <property type="match status" value="1"/>
</dbReference>
<dbReference type="PROSITE" id="PS50887">
    <property type="entry name" value="GGDEF"/>
    <property type="match status" value="1"/>
</dbReference>
<accession>A0A0S2JXW1</accession>
<dbReference type="InterPro" id="IPR043128">
    <property type="entry name" value="Rev_trsase/Diguanyl_cyclase"/>
</dbReference>
<evidence type="ECO:0000256" key="2">
    <source>
        <dbReference type="ARBA" id="ARBA00034247"/>
    </source>
</evidence>
<comment type="catalytic activity">
    <reaction evidence="2">
        <text>2 GTP = 3',3'-c-di-GMP + 2 diphosphate</text>
        <dbReference type="Rhea" id="RHEA:24898"/>
        <dbReference type="ChEBI" id="CHEBI:33019"/>
        <dbReference type="ChEBI" id="CHEBI:37565"/>
        <dbReference type="ChEBI" id="CHEBI:58805"/>
        <dbReference type="EC" id="2.7.7.65"/>
    </reaction>
</comment>
<feature type="transmembrane region" description="Helical" evidence="3">
    <location>
        <begin position="102"/>
        <end position="126"/>
    </location>
</feature>
<dbReference type="KEGG" id="pphe:PP2015_335"/>
<dbReference type="InterPro" id="IPR029787">
    <property type="entry name" value="Nucleotide_cyclase"/>
</dbReference>
<evidence type="ECO:0000259" key="4">
    <source>
        <dbReference type="PROSITE" id="PS50887"/>
    </source>
</evidence>
<dbReference type="GO" id="GO:0052621">
    <property type="term" value="F:diguanylate cyclase activity"/>
    <property type="evidence" value="ECO:0007669"/>
    <property type="project" value="UniProtKB-EC"/>
</dbReference>
<gene>
    <name evidence="5" type="ORF">PP2015_335</name>
</gene>
<feature type="transmembrane region" description="Helical" evidence="3">
    <location>
        <begin position="45"/>
        <end position="63"/>
    </location>
</feature>
<feature type="transmembrane region" description="Helical" evidence="3">
    <location>
        <begin position="70"/>
        <end position="90"/>
    </location>
</feature>
<dbReference type="Proteomes" id="UP000061457">
    <property type="component" value="Chromosome I"/>
</dbReference>
<name>A0A0S2JXW1_9GAMM</name>
<dbReference type="NCBIfam" id="TIGR00254">
    <property type="entry name" value="GGDEF"/>
    <property type="match status" value="1"/>
</dbReference>
<protein>
    <recommendedName>
        <fullName evidence="1">diguanylate cyclase</fullName>
        <ecNumber evidence="1">2.7.7.65</ecNumber>
    </recommendedName>
</protein>
<dbReference type="PANTHER" id="PTHR45138">
    <property type="entry name" value="REGULATORY COMPONENTS OF SENSORY TRANSDUCTION SYSTEM"/>
    <property type="match status" value="1"/>
</dbReference>
<dbReference type="OrthoDB" id="5914567at2"/>
<evidence type="ECO:0000313" key="6">
    <source>
        <dbReference type="Proteomes" id="UP000061457"/>
    </source>
</evidence>
<dbReference type="PATRIC" id="fig|161398.10.peg.344"/>
<proteinExistence type="predicted"/>
<organism evidence="5 6">
    <name type="scientific">Pseudoalteromonas phenolica</name>
    <dbReference type="NCBI Taxonomy" id="161398"/>
    <lineage>
        <taxon>Bacteria</taxon>
        <taxon>Pseudomonadati</taxon>
        <taxon>Pseudomonadota</taxon>
        <taxon>Gammaproteobacteria</taxon>
        <taxon>Alteromonadales</taxon>
        <taxon>Pseudoalteromonadaceae</taxon>
        <taxon>Pseudoalteromonas</taxon>
    </lineage>
</organism>